<evidence type="ECO:0000313" key="5">
    <source>
        <dbReference type="EMBL" id="PSR84425.1"/>
    </source>
</evidence>
<dbReference type="STRING" id="2025994.A0A2T3A7Q6"/>
<dbReference type="OrthoDB" id="10058185at2759"/>
<name>A0A2T3A7Q6_9PEZI</name>
<dbReference type="PANTHER" id="PTHR10366:SF447">
    <property type="entry name" value="HYDROXYSTEROID DEHYDROGENASE_ISOMERASE FAMILY PROTEIN, PUTATIVE (AFU_ORTHOLOGUE AFUA_1G06450)-RELATED"/>
    <property type="match status" value="1"/>
</dbReference>
<dbReference type="EMBL" id="KZ678443">
    <property type="protein sequence ID" value="PSR84425.1"/>
    <property type="molecule type" value="Genomic_DNA"/>
</dbReference>
<dbReference type="Pfam" id="PF01073">
    <property type="entry name" value="3Beta_HSD"/>
    <property type="match status" value="1"/>
</dbReference>
<dbReference type="Gene3D" id="3.40.50.720">
    <property type="entry name" value="NAD(P)-binding Rossmann-like Domain"/>
    <property type="match status" value="1"/>
</dbReference>
<protein>
    <recommendedName>
        <fullName evidence="4">3-beta hydroxysteroid dehydrogenase/isomerase domain-containing protein</fullName>
    </recommendedName>
</protein>
<gene>
    <name evidence="5" type="ORF">BD289DRAFT_368568</name>
</gene>
<proteinExistence type="inferred from homology"/>
<organism evidence="5 6">
    <name type="scientific">Coniella lustricola</name>
    <dbReference type="NCBI Taxonomy" id="2025994"/>
    <lineage>
        <taxon>Eukaryota</taxon>
        <taxon>Fungi</taxon>
        <taxon>Dikarya</taxon>
        <taxon>Ascomycota</taxon>
        <taxon>Pezizomycotina</taxon>
        <taxon>Sordariomycetes</taxon>
        <taxon>Sordariomycetidae</taxon>
        <taxon>Diaporthales</taxon>
        <taxon>Schizoparmaceae</taxon>
        <taxon>Coniella</taxon>
    </lineage>
</organism>
<dbReference type="AlphaFoldDB" id="A0A2T3A7Q6"/>
<dbReference type="Proteomes" id="UP000241462">
    <property type="component" value="Unassembled WGS sequence"/>
</dbReference>
<keyword evidence="3" id="KW-0812">Transmembrane</keyword>
<evidence type="ECO:0000256" key="2">
    <source>
        <dbReference type="ARBA" id="ARBA00023445"/>
    </source>
</evidence>
<dbReference type="GO" id="GO:0005783">
    <property type="term" value="C:endoplasmic reticulum"/>
    <property type="evidence" value="ECO:0007669"/>
    <property type="project" value="TreeGrafter"/>
</dbReference>
<dbReference type="InterPro" id="IPR050425">
    <property type="entry name" value="NAD(P)_dehydrat-like"/>
</dbReference>
<keyword evidence="6" id="KW-1185">Reference proteome</keyword>
<dbReference type="InterPro" id="IPR036291">
    <property type="entry name" value="NAD(P)-bd_dom_sf"/>
</dbReference>
<feature type="transmembrane region" description="Helical" evidence="3">
    <location>
        <begin position="12"/>
        <end position="31"/>
    </location>
</feature>
<keyword evidence="1" id="KW-0560">Oxidoreductase</keyword>
<feature type="domain" description="3-beta hydroxysteroid dehydrogenase/isomerase" evidence="4">
    <location>
        <begin position="87"/>
        <end position="370"/>
    </location>
</feature>
<reference evidence="5 6" key="1">
    <citation type="journal article" date="2018" name="Mycol. Prog.">
        <title>Coniella lustricola, a new species from submerged detritus.</title>
        <authorList>
            <person name="Raudabaugh D.B."/>
            <person name="Iturriaga T."/>
            <person name="Carver A."/>
            <person name="Mondo S."/>
            <person name="Pangilinan J."/>
            <person name="Lipzen A."/>
            <person name="He G."/>
            <person name="Amirebrahimi M."/>
            <person name="Grigoriev I.V."/>
            <person name="Miller A.N."/>
        </authorList>
    </citation>
    <scope>NUCLEOTIDE SEQUENCE [LARGE SCALE GENOMIC DNA]</scope>
    <source>
        <strain evidence="5 6">B22-T-1</strain>
    </source>
</reference>
<dbReference type="InParanoid" id="A0A2T3A7Q6"/>
<comment type="similarity">
    <text evidence="2">Belongs to the NAD(P)-dependent epimerase/dehydratase family. Dihydroflavonol-4-reductase subfamily.</text>
</comment>
<dbReference type="SUPFAM" id="SSF51735">
    <property type="entry name" value="NAD(P)-binding Rossmann-fold domains"/>
    <property type="match status" value="1"/>
</dbReference>
<evidence type="ECO:0000313" key="6">
    <source>
        <dbReference type="Proteomes" id="UP000241462"/>
    </source>
</evidence>
<dbReference type="PANTHER" id="PTHR10366">
    <property type="entry name" value="NAD DEPENDENT EPIMERASE/DEHYDRATASE"/>
    <property type="match status" value="1"/>
</dbReference>
<sequence length="506" mass="55793">MARILPSYTEPYNIAVAVFHLLSLFLIIYLVNLNRLLNSTPPEVQKLVPRRWTQAEIKNTYNRLCKDPITTASYKAELPPRLQRRYVVTGGSGLLGGYIVLQLLERGQPPNTIRIVDFQTPHRSDLLCGPGKLVPFYKADISSAASTEAAFDAPWDKSVADLPLTVFHTAAVIIPSARSPLVNAFCEAVNVHGTAHVLASARNAGADVFISTSSASIAVQPVEFWAAPWKWRHHPQNSAQILDESDFFRPLQAHDEFWGNYPASKAKAERMVCNANAKELRTGCIRPANGVYGHPSDNLLGAPLSMQIYPQWVRNNVQSFVHGVNCALAHLQLEAVLAKPDSYTAPQAGRPFCITDPNPPIYYGDLHNVLSMLARTPFRIVTIPPVLMLLLSYAVEFYNLLPLRVPFLAGSLPRLPGGLVYLEPGLFTICTHLVGNMNEACKPVEQGGLGYRGVLTTLEGMCQELVDWNREQEEHAKEGLKAHYRSSVFLAEEIRKGGGTLIAVGT</sequence>
<evidence type="ECO:0000259" key="4">
    <source>
        <dbReference type="Pfam" id="PF01073"/>
    </source>
</evidence>
<keyword evidence="3" id="KW-0472">Membrane</keyword>
<keyword evidence="3" id="KW-1133">Transmembrane helix</keyword>
<evidence type="ECO:0000256" key="3">
    <source>
        <dbReference type="SAM" id="Phobius"/>
    </source>
</evidence>
<accession>A0A2T3A7Q6</accession>
<evidence type="ECO:0000256" key="1">
    <source>
        <dbReference type="ARBA" id="ARBA00023002"/>
    </source>
</evidence>
<dbReference type="GO" id="GO:0000252">
    <property type="term" value="F:3-beta-hydroxysteroid dehydrogenase [NAD(P)+]/C4-decarboxylase activity"/>
    <property type="evidence" value="ECO:0007669"/>
    <property type="project" value="TreeGrafter"/>
</dbReference>
<dbReference type="InterPro" id="IPR002225">
    <property type="entry name" value="3Beta_OHSteriod_DH/Estase"/>
</dbReference>
<dbReference type="GO" id="GO:0006696">
    <property type="term" value="P:ergosterol biosynthetic process"/>
    <property type="evidence" value="ECO:0007669"/>
    <property type="project" value="TreeGrafter"/>
</dbReference>